<protein>
    <submittedName>
        <fullName evidence="1">Uncharacterized protein</fullName>
    </submittedName>
</protein>
<accession>A0ABW2UBZ6</accession>
<evidence type="ECO:0000313" key="2">
    <source>
        <dbReference type="Proteomes" id="UP001596513"/>
    </source>
</evidence>
<dbReference type="RefSeq" id="WP_380206862.1">
    <property type="nucleotide sequence ID" value="NZ_JBHTEK010000005.1"/>
</dbReference>
<keyword evidence="2" id="KW-1185">Reference proteome</keyword>
<dbReference type="Proteomes" id="UP001596513">
    <property type="component" value="Unassembled WGS sequence"/>
</dbReference>
<sequence length="54" mass="6286">MGISWGWKHSFHTYRNVYHQPTGQFLSKKISQFSIVPGAFLTLGTEELNMEKRT</sequence>
<gene>
    <name evidence="1" type="ORF">ACFQT0_29185</name>
</gene>
<evidence type="ECO:0000313" key="1">
    <source>
        <dbReference type="EMBL" id="MFC7671012.1"/>
    </source>
</evidence>
<name>A0ABW2UBZ6_9BACT</name>
<reference evidence="2" key="1">
    <citation type="journal article" date="2019" name="Int. J. Syst. Evol. Microbiol.">
        <title>The Global Catalogue of Microorganisms (GCM) 10K type strain sequencing project: providing services to taxonomists for standard genome sequencing and annotation.</title>
        <authorList>
            <consortium name="The Broad Institute Genomics Platform"/>
            <consortium name="The Broad Institute Genome Sequencing Center for Infectious Disease"/>
            <person name="Wu L."/>
            <person name="Ma J."/>
        </authorList>
    </citation>
    <scope>NUCLEOTIDE SEQUENCE [LARGE SCALE GENOMIC DNA]</scope>
    <source>
        <strain evidence="2">JCM 19635</strain>
    </source>
</reference>
<proteinExistence type="predicted"/>
<organism evidence="1 2">
    <name type="scientific">Hymenobacter humi</name>
    <dbReference type="NCBI Taxonomy" id="1411620"/>
    <lineage>
        <taxon>Bacteria</taxon>
        <taxon>Pseudomonadati</taxon>
        <taxon>Bacteroidota</taxon>
        <taxon>Cytophagia</taxon>
        <taxon>Cytophagales</taxon>
        <taxon>Hymenobacteraceae</taxon>
        <taxon>Hymenobacter</taxon>
    </lineage>
</organism>
<comment type="caution">
    <text evidence="1">The sequence shown here is derived from an EMBL/GenBank/DDBJ whole genome shotgun (WGS) entry which is preliminary data.</text>
</comment>
<dbReference type="EMBL" id="JBHTEK010000005">
    <property type="protein sequence ID" value="MFC7671012.1"/>
    <property type="molecule type" value="Genomic_DNA"/>
</dbReference>